<accession>A0A843UQN4</accession>
<dbReference type="AlphaFoldDB" id="A0A843UQN4"/>
<feature type="region of interest" description="Disordered" evidence="1">
    <location>
        <begin position="86"/>
        <end position="211"/>
    </location>
</feature>
<gene>
    <name evidence="2" type="ORF">Taro_018404</name>
</gene>
<evidence type="ECO:0000313" key="2">
    <source>
        <dbReference type="EMBL" id="MQL85885.1"/>
    </source>
</evidence>
<feature type="region of interest" description="Disordered" evidence="1">
    <location>
        <begin position="1"/>
        <end position="38"/>
    </location>
</feature>
<dbReference type="Proteomes" id="UP000652761">
    <property type="component" value="Unassembled WGS sequence"/>
</dbReference>
<dbReference type="EMBL" id="NMUH01000856">
    <property type="protein sequence ID" value="MQL85885.1"/>
    <property type="molecule type" value="Genomic_DNA"/>
</dbReference>
<organism evidence="2 3">
    <name type="scientific">Colocasia esculenta</name>
    <name type="common">Wild taro</name>
    <name type="synonym">Arum esculentum</name>
    <dbReference type="NCBI Taxonomy" id="4460"/>
    <lineage>
        <taxon>Eukaryota</taxon>
        <taxon>Viridiplantae</taxon>
        <taxon>Streptophyta</taxon>
        <taxon>Embryophyta</taxon>
        <taxon>Tracheophyta</taxon>
        <taxon>Spermatophyta</taxon>
        <taxon>Magnoliopsida</taxon>
        <taxon>Liliopsida</taxon>
        <taxon>Araceae</taxon>
        <taxon>Aroideae</taxon>
        <taxon>Colocasieae</taxon>
        <taxon>Colocasia</taxon>
    </lineage>
</organism>
<evidence type="ECO:0000313" key="3">
    <source>
        <dbReference type="Proteomes" id="UP000652761"/>
    </source>
</evidence>
<comment type="caution">
    <text evidence="2">The sequence shown here is derived from an EMBL/GenBank/DDBJ whole genome shotgun (WGS) entry which is preliminary data.</text>
</comment>
<feature type="compositionally biased region" description="Polar residues" evidence="1">
    <location>
        <begin position="176"/>
        <end position="192"/>
    </location>
</feature>
<proteinExistence type="predicted"/>
<keyword evidence="3" id="KW-1185">Reference proteome</keyword>
<feature type="compositionally biased region" description="Basic and acidic residues" evidence="1">
    <location>
        <begin position="143"/>
        <end position="153"/>
    </location>
</feature>
<sequence length="211" mass="23681">MYRKKAQSLRGIPRGLAKRPLTSPTTSSHAHNSHCWRRTAQQIATTTVQQRTPAIPEQQELQQAEAKLLYKAVKRETPTTEYYKAAETEKRLEHNGNPRHTPAETTELTEHRSDQERDQSLKTSTNIPDLHEVREGQPCATTRDTKQPCEKQRLTIGTATLDLHKVEGPQAEPPCTSDTPRGQGTTHSGATTDDTKERVTETAVECQHMTP</sequence>
<protein>
    <submittedName>
        <fullName evidence="2">Uncharacterized protein</fullName>
    </submittedName>
</protein>
<evidence type="ECO:0000256" key="1">
    <source>
        <dbReference type="SAM" id="MobiDB-lite"/>
    </source>
</evidence>
<name>A0A843UQN4_COLES</name>
<feature type="compositionally biased region" description="Basic and acidic residues" evidence="1">
    <location>
        <begin position="86"/>
        <end position="96"/>
    </location>
</feature>
<reference evidence="2" key="1">
    <citation type="submission" date="2017-07" db="EMBL/GenBank/DDBJ databases">
        <title>Taro Niue Genome Assembly and Annotation.</title>
        <authorList>
            <person name="Atibalentja N."/>
            <person name="Keating K."/>
            <person name="Fields C.J."/>
        </authorList>
    </citation>
    <scope>NUCLEOTIDE SEQUENCE</scope>
    <source>
        <strain evidence="2">Niue_2</strain>
        <tissue evidence="2">Leaf</tissue>
    </source>
</reference>
<feature type="compositionally biased region" description="Basic and acidic residues" evidence="1">
    <location>
        <begin position="108"/>
        <end position="120"/>
    </location>
</feature>